<evidence type="ECO:0000313" key="1">
    <source>
        <dbReference type="EMBL" id="KAK4107486.1"/>
    </source>
</evidence>
<dbReference type="Proteomes" id="UP001302812">
    <property type="component" value="Unassembled WGS sequence"/>
</dbReference>
<dbReference type="AlphaFoldDB" id="A0AAN6T7U2"/>
<reference evidence="1" key="1">
    <citation type="journal article" date="2023" name="Mol. Phylogenet. Evol.">
        <title>Genome-scale phylogeny and comparative genomics of the fungal order Sordariales.</title>
        <authorList>
            <person name="Hensen N."/>
            <person name="Bonometti L."/>
            <person name="Westerberg I."/>
            <person name="Brannstrom I.O."/>
            <person name="Guillou S."/>
            <person name="Cros-Aarteil S."/>
            <person name="Calhoun S."/>
            <person name="Haridas S."/>
            <person name="Kuo A."/>
            <person name="Mondo S."/>
            <person name="Pangilinan J."/>
            <person name="Riley R."/>
            <person name="LaButti K."/>
            <person name="Andreopoulos B."/>
            <person name="Lipzen A."/>
            <person name="Chen C."/>
            <person name="Yan M."/>
            <person name="Daum C."/>
            <person name="Ng V."/>
            <person name="Clum A."/>
            <person name="Steindorff A."/>
            <person name="Ohm R.A."/>
            <person name="Martin F."/>
            <person name="Silar P."/>
            <person name="Natvig D.O."/>
            <person name="Lalanne C."/>
            <person name="Gautier V."/>
            <person name="Ament-Velasquez S.L."/>
            <person name="Kruys A."/>
            <person name="Hutchinson M.I."/>
            <person name="Powell A.J."/>
            <person name="Barry K."/>
            <person name="Miller A.N."/>
            <person name="Grigoriev I.V."/>
            <person name="Debuchy R."/>
            <person name="Gladieux P."/>
            <person name="Hiltunen Thoren M."/>
            <person name="Johannesson H."/>
        </authorList>
    </citation>
    <scope>NUCLEOTIDE SEQUENCE</scope>
    <source>
        <strain evidence="1">CBS 508.74</strain>
    </source>
</reference>
<gene>
    <name evidence="1" type="ORF">N656DRAFT_510318</name>
</gene>
<dbReference type="EMBL" id="MU853373">
    <property type="protein sequence ID" value="KAK4107486.1"/>
    <property type="molecule type" value="Genomic_DNA"/>
</dbReference>
<dbReference type="RefSeq" id="XP_064665056.1">
    <property type="nucleotide sequence ID" value="XM_064809899.1"/>
</dbReference>
<accession>A0AAN6T7U2</accession>
<reference evidence="1" key="2">
    <citation type="submission" date="2023-05" db="EMBL/GenBank/DDBJ databases">
        <authorList>
            <consortium name="Lawrence Berkeley National Laboratory"/>
            <person name="Steindorff A."/>
            <person name="Hensen N."/>
            <person name="Bonometti L."/>
            <person name="Westerberg I."/>
            <person name="Brannstrom I.O."/>
            <person name="Guillou S."/>
            <person name="Cros-Aarteil S."/>
            <person name="Calhoun S."/>
            <person name="Haridas S."/>
            <person name="Kuo A."/>
            <person name="Mondo S."/>
            <person name="Pangilinan J."/>
            <person name="Riley R."/>
            <person name="Labutti K."/>
            <person name="Andreopoulos B."/>
            <person name="Lipzen A."/>
            <person name="Chen C."/>
            <person name="Yanf M."/>
            <person name="Daum C."/>
            <person name="Ng V."/>
            <person name="Clum A."/>
            <person name="Ohm R."/>
            <person name="Martin F."/>
            <person name="Silar P."/>
            <person name="Natvig D."/>
            <person name="Lalanne C."/>
            <person name="Gautier V."/>
            <person name="Ament-Velasquez S.L."/>
            <person name="Kruys A."/>
            <person name="Hutchinson M.I."/>
            <person name="Powell A.J."/>
            <person name="Barry K."/>
            <person name="Miller A.N."/>
            <person name="Grigoriev I.V."/>
            <person name="Debuchy R."/>
            <person name="Gladieux P."/>
            <person name="Thoren M.H."/>
            <person name="Johannesson H."/>
        </authorList>
    </citation>
    <scope>NUCLEOTIDE SEQUENCE</scope>
    <source>
        <strain evidence="1">CBS 508.74</strain>
    </source>
</reference>
<dbReference type="GeneID" id="89934023"/>
<protein>
    <submittedName>
        <fullName evidence="1">Uncharacterized protein</fullName>
    </submittedName>
</protein>
<name>A0AAN6T7U2_9PEZI</name>
<keyword evidence="2" id="KW-1185">Reference proteome</keyword>
<organism evidence="1 2">
    <name type="scientific">Canariomyces notabilis</name>
    <dbReference type="NCBI Taxonomy" id="2074819"/>
    <lineage>
        <taxon>Eukaryota</taxon>
        <taxon>Fungi</taxon>
        <taxon>Dikarya</taxon>
        <taxon>Ascomycota</taxon>
        <taxon>Pezizomycotina</taxon>
        <taxon>Sordariomycetes</taxon>
        <taxon>Sordariomycetidae</taxon>
        <taxon>Sordariales</taxon>
        <taxon>Chaetomiaceae</taxon>
        <taxon>Canariomyces</taxon>
    </lineage>
</organism>
<sequence length="177" mass="19148">MHRIVPVEWRQGNEKDATSSRPVLPLMLGLGSKSWCLVNPVQCERTRPVFRGCRCSVAPLVPLDGISRLAMATADSVDGLATNGSFLRFPISYRVGTLVVLPSSTTSVRSLNISLARKRKGAPLATTQQQPVVCETPRLSHANPNWTACSRGHSCGMRSAVTSVGSRRVLSIFPPQP</sequence>
<comment type="caution">
    <text evidence="1">The sequence shown here is derived from an EMBL/GenBank/DDBJ whole genome shotgun (WGS) entry which is preliminary data.</text>
</comment>
<evidence type="ECO:0000313" key="2">
    <source>
        <dbReference type="Proteomes" id="UP001302812"/>
    </source>
</evidence>
<proteinExistence type="predicted"/>